<evidence type="ECO:0000313" key="3">
    <source>
        <dbReference type="Proteomes" id="UP000003973"/>
    </source>
</evidence>
<sequence length="386" mass="42025">MENAFVCQPEKLETAVDEAIDRNLARKMTGGVVVLVLHDGKPVYKKAAGLADIEANRPMRENTLFRLASISKAFTSLAVAALIQQGKLDFDDPVSKWLPYFTPELADGSKPAITIRQLLCHMSGLDYRWAQKEDGPYARAGVSDGLDMTGMTLEENLERLATAPLCFEPGTNWLYSLGPDVLGAVIAKVYGKDFPQALSDLVLKPLGMTDTAFYVNESDRERVAAPYYLNNGKLARMADDQYLSSPDDRYFHFSPERVFLPDEYPSGGVGLIGTASDLMRLVEAIRTGIAPFADKALMSTMSANVLHGIEARPGIGFGLGWGVIVDPVAAENTPQTVGTLAWGGVYGSRWFADPAKKLSVVTMTTTALDEVVAVDIRNAIYSAMRE</sequence>
<dbReference type="PANTHER" id="PTHR43283:SF3">
    <property type="entry name" value="BETA-LACTAMASE FAMILY PROTEIN (AFU_ORTHOLOGUE AFUA_5G07500)"/>
    <property type="match status" value="1"/>
</dbReference>
<protein>
    <recommendedName>
        <fullName evidence="1">Beta-lactamase-related domain-containing protein</fullName>
    </recommendedName>
</protein>
<dbReference type="AlphaFoldDB" id="C3X2F3"/>
<organism evidence="2 3">
    <name type="scientific">Oxalobacter paraformigenes</name>
    <dbReference type="NCBI Taxonomy" id="556268"/>
    <lineage>
        <taxon>Bacteria</taxon>
        <taxon>Pseudomonadati</taxon>
        <taxon>Pseudomonadota</taxon>
        <taxon>Betaproteobacteria</taxon>
        <taxon>Burkholderiales</taxon>
        <taxon>Oxalobacteraceae</taxon>
        <taxon>Oxalobacter</taxon>
    </lineage>
</organism>
<keyword evidence="3" id="KW-1185">Reference proteome</keyword>
<dbReference type="RefSeq" id="WP_020995216.1">
    <property type="nucleotide sequence ID" value="NZ_CABMNL010000001.1"/>
</dbReference>
<evidence type="ECO:0000259" key="1">
    <source>
        <dbReference type="Pfam" id="PF00144"/>
    </source>
</evidence>
<gene>
    <name evidence="2" type="ORF">OFAG_00542</name>
</gene>
<reference evidence="2" key="1">
    <citation type="submission" date="2011-10" db="EMBL/GenBank/DDBJ databases">
        <title>The Genome Sequence of Oxalobacter formigenes HOxBLS.</title>
        <authorList>
            <consortium name="The Broad Institute Genome Sequencing Platform"/>
            <person name="Earl A."/>
            <person name="Ward D."/>
            <person name="Feldgarden M."/>
            <person name="Gevers D."/>
            <person name="Allison M.J."/>
            <person name="Humphrey S."/>
            <person name="Young S.K."/>
            <person name="Zeng Q."/>
            <person name="Gargeya S."/>
            <person name="Fitzgerald M."/>
            <person name="Haas B."/>
            <person name="Abouelleil A."/>
            <person name="Alvarado L."/>
            <person name="Arachchi H.M."/>
            <person name="Berlin A."/>
            <person name="Brown A."/>
            <person name="Chapman S.B."/>
            <person name="Chen Z."/>
            <person name="Dunbar C."/>
            <person name="Freedman E."/>
            <person name="Gearin G."/>
            <person name="Goldberg J."/>
            <person name="Griggs A."/>
            <person name="Gujja S."/>
            <person name="Heiman D."/>
            <person name="Howarth C."/>
            <person name="Larson L."/>
            <person name="Lui A."/>
            <person name="MacDonald P.J.P."/>
            <person name="Montmayeur A."/>
            <person name="Murphy C."/>
            <person name="Neiman D."/>
            <person name="Pearson M."/>
            <person name="Priest M."/>
            <person name="Roberts A."/>
            <person name="Saif S."/>
            <person name="Shea T."/>
            <person name="Shenoy N."/>
            <person name="Sisk P."/>
            <person name="Stolte C."/>
            <person name="Sykes S."/>
            <person name="Wortman J."/>
            <person name="Nusbaum C."/>
            <person name="Birren B."/>
        </authorList>
    </citation>
    <scope>NUCLEOTIDE SEQUENCE [LARGE SCALE GENOMIC DNA]</scope>
    <source>
        <strain evidence="2">HOxBLS</strain>
    </source>
</reference>
<dbReference type="PANTHER" id="PTHR43283">
    <property type="entry name" value="BETA-LACTAMASE-RELATED"/>
    <property type="match status" value="1"/>
</dbReference>
<dbReference type="Proteomes" id="UP000003973">
    <property type="component" value="Unassembled WGS sequence"/>
</dbReference>
<name>C3X2F3_9BURK</name>
<dbReference type="InterPro" id="IPR050789">
    <property type="entry name" value="Diverse_Enzym_Activities"/>
</dbReference>
<dbReference type="SUPFAM" id="SSF56601">
    <property type="entry name" value="beta-lactamase/transpeptidase-like"/>
    <property type="match status" value="1"/>
</dbReference>
<dbReference type="InterPro" id="IPR001466">
    <property type="entry name" value="Beta-lactam-related"/>
</dbReference>
<evidence type="ECO:0000313" key="2">
    <source>
        <dbReference type="EMBL" id="EEO27389.2"/>
    </source>
</evidence>
<dbReference type="InterPro" id="IPR012338">
    <property type="entry name" value="Beta-lactam/transpept-like"/>
</dbReference>
<comment type="caution">
    <text evidence="2">The sequence shown here is derived from an EMBL/GenBank/DDBJ whole genome shotgun (WGS) entry which is preliminary data.</text>
</comment>
<accession>C3X2F3</accession>
<dbReference type="HOGENOM" id="CLU_020027_11_2_4"/>
<dbReference type="Pfam" id="PF00144">
    <property type="entry name" value="Beta-lactamase"/>
    <property type="match status" value="1"/>
</dbReference>
<dbReference type="EMBL" id="ACDP02000026">
    <property type="protein sequence ID" value="EEO27389.2"/>
    <property type="molecule type" value="Genomic_DNA"/>
</dbReference>
<dbReference type="eggNOG" id="COG1680">
    <property type="taxonomic scope" value="Bacteria"/>
</dbReference>
<dbReference type="Gene3D" id="3.40.710.10">
    <property type="entry name" value="DD-peptidase/beta-lactamase superfamily"/>
    <property type="match status" value="1"/>
</dbReference>
<feature type="domain" description="Beta-lactamase-related" evidence="1">
    <location>
        <begin position="20"/>
        <end position="371"/>
    </location>
</feature>
<proteinExistence type="predicted"/>